<dbReference type="InterPro" id="IPR023313">
    <property type="entry name" value="UBQ-conjugating_AS"/>
</dbReference>
<dbReference type="STRING" id="1450538.A0A2V5H4L5"/>
<dbReference type="SUPFAM" id="SSF54495">
    <property type="entry name" value="UBC-like"/>
    <property type="match status" value="1"/>
</dbReference>
<evidence type="ECO:0000256" key="1">
    <source>
        <dbReference type="ARBA" id="ARBA00022679"/>
    </source>
</evidence>
<sequence length="173" mass="19633">MFVPFPVDKRCNTGGIAGVIKIGKRKKPLFGFYARPSRNRQGVRDMKKWECGIPGKAGTMWAGGLFRMMMIFSDEYPSKPPKPEQFDPPLFHPNVFPSGTVCLSILDSKESWSSVLSVKEILLGMQELLDNPNPESPAQSRAYHLLKKDPARYQKKIRKVVRENPQMLIIVEV</sequence>
<dbReference type="SMART" id="SM00212">
    <property type="entry name" value="UBCc"/>
    <property type="match status" value="1"/>
</dbReference>
<dbReference type="GO" id="GO:0016740">
    <property type="term" value="F:transferase activity"/>
    <property type="evidence" value="ECO:0007669"/>
    <property type="project" value="UniProtKB-KW"/>
</dbReference>
<dbReference type="PROSITE" id="PS00183">
    <property type="entry name" value="UBC_1"/>
    <property type="match status" value="1"/>
</dbReference>
<name>A0A2V5H4L5_ASPV1</name>
<keyword evidence="2 8" id="KW-0833">Ubl conjugation pathway</keyword>
<dbReference type="GO" id="GO:0005524">
    <property type="term" value="F:ATP binding"/>
    <property type="evidence" value="ECO:0007669"/>
    <property type="project" value="UniProtKB-UniRule"/>
</dbReference>
<evidence type="ECO:0000256" key="7">
    <source>
        <dbReference type="PROSITE-ProRule" id="PRU10133"/>
    </source>
</evidence>
<dbReference type="Proteomes" id="UP000249829">
    <property type="component" value="Unassembled WGS sequence"/>
</dbReference>
<dbReference type="InterPro" id="IPR050113">
    <property type="entry name" value="Ub_conjugating_enzyme"/>
</dbReference>
<gene>
    <name evidence="10" type="ORF">BO99DRAFT_422717</name>
</gene>
<keyword evidence="8" id="KW-0067">ATP-binding</keyword>
<evidence type="ECO:0000313" key="11">
    <source>
        <dbReference type="Proteomes" id="UP000249829"/>
    </source>
</evidence>
<dbReference type="OMA" id="WKPAISL"/>
<evidence type="ECO:0000313" key="10">
    <source>
        <dbReference type="EMBL" id="PYI19025.1"/>
    </source>
</evidence>
<evidence type="ECO:0000256" key="8">
    <source>
        <dbReference type="RuleBase" id="RU362109"/>
    </source>
</evidence>
<evidence type="ECO:0000259" key="9">
    <source>
        <dbReference type="PROSITE" id="PS50127"/>
    </source>
</evidence>
<dbReference type="AlphaFoldDB" id="A0A2V5H4L5"/>
<organism evidence="10 11">
    <name type="scientific">Aspergillus violaceofuscus (strain CBS 115571)</name>
    <dbReference type="NCBI Taxonomy" id="1450538"/>
    <lineage>
        <taxon>Eukaryota</taxon>
        <taxon>Fungi</taxon>
        <taxon>Dikarya</taxon>
        <taxon>Ascomycota</taxon>
        <taxon>Pezizomycotina</taxon>
        <taxon>Eurotiomycetes</taxon>
        <taxon>Eurotiomycetidae</taxon>
        <taxon>Eurotiales</taxon>
        <taxon>Aspergillaceae</taxon>
        <taxon>Aspergillus</taxon>
    </lineage>
</organism>
<protein>
    <recommendedName>
        <fullName evidence="3">Ubiquitin-conjugating enzyme E2 2</fullName>
    </recommendedName>
    <alternativeName>
        <fullName evidence="5">E2 ubiquitin-conjugating enzyme 2</fullName>
    </alternativeName>
    <alternativeName>
        <fullName evidence="6">Ubiquitin carrier protein UBC2</fullName>
    </alternativeName>
    <alternativeName>
        <fullName evidence="4">Ubiquitin-protein ligase UBC2</fullName>
    </alternativeName>
</protein>
<reference evidence="10 11" key="1">
    <citation type="submission" date="2018-02" db="EMBL/GenBank/DDBJ databases">
        <title>The genomes of Aspergillus section Nigri reveals drivers in fungal speciation.</title>
        <authorList>
            <consortium name="DOE Joint Genome Institute"/>
            <person name="Vesth T.C."/>
            <person name="Nybo J."/>
            <person name="Theobald S."/>
            <person name="Brandl J."/>
            <person name="Frisvad J.C."/>
            <person name="Nielsen K.F."/>
            <person name="Lyhne E.K."/>
            <person name="Kogle M.E."/>
            <person name="Kuo A."/>
            <person name="Riley R."/>
            <person name="Clum A."/>
            <person name="Nolan M."/>
            <person name="Lipzen A."/>
            <person name="Salamov A."/>
            <person name="Henrissat B."/>
            <person name="Wiebenga A."/>
            <person name="De vries R.P."/>
            <person name="Grigoriev I.V."/>
            <person name="Mortensen U.H."/>
            <person name="Andersen M.R."/>
            <person name="Baker S.E."/>
        </authorList>
    </citation>
    <scope>NUCLEOTIDE SEQUENCE [LARGE SCALE GENOMIC DNA]</scope>
    <source>
        <strain evidence="10 11">CBS 115571</strain>
    </source>
</reference>
<dbReference type="InterPro" id="IPR000608">
    <property type="entry name" value="UBC"/>
</dbReference>
<dbReference type="InterPro" id="IPR016135">
    <property type="entry name" value="UBQ-conjugating_enzyme/RWD"/>
</dbReference>
<keyword evidence="1" id="KW-0808">Transferase</keyword>
<dbReference type="CDD" id="cd23798">
    <property type="entry name" value="UBCc_UBE2I"/>
    <property type="match status" value="1"/>
</dbReference>
<dbReference type="Gene3D" id="3.10.110.10">
    <property type="entry name" value="Ubiquitin Conjugating Enzyme"/>
    <property type="match status" value="1"/>
</dbReference>
<keyword evidence="11" id="KW-1185">Reference proteome</keyword>
<evidence type="ECO:0000256" key="6">
    <source>
        <dbReference type="ARBA" id="ARBA00042190"/>
    </source>
</evidence>
<proteinExistence type="inferred from homology"/>
<evidence type="ECO:0000256" key="5">
    <source>
        <dbReference type="ARBA" id="ARBA00042179"/>
    </source>
</evidence>
<feature type="active site" description="Glycyl thioester intermediate" evidence="7">
    <location>
        <position position="102"/>
    </location>
</feature>
<dbReference type="Pfam" id="PF00179">
    <property type="entry name" value="UQ_con"/>
    <property type="match status" value="1"/>
</dbReference>
<dbReference type="PANTHER" id="PTHR24067">
    <property type="entry name" value="UBIQUITIN-CONJUGATING ENZYME E2"/>
    <property type="match status" value="1"/>
</dbReference>
<accession>A0A2V5H4L5</accession>
<evidence type="ECO:0000256" key="4">
    <source>
        <dbReference type="ARBA" id="ARBA00041569"/>
    </source>
</evidence>
<evidence type="ECO:0000256" key="3">
    <source>
        <dbReference type="ARBA" id="ARBA00039884"/>
    </source>
</evidence>
<feature type="domain" description="UBC core" evidence="9">
    <location>
        <begin position="11"/>
        <end position="166"/>
    </location>
</feature>
<evidence type="ECO:0000256" key="2">
    <source>
        <dbReference type="ARBA" id="ARBA00022786"/>
    </source>
</evidence>
<dbReference type="PROSITE" id="PS50127">
    <property type="entry name" value="UBC_2"/>
    <property type="match status" value="1"/>
</dbReference>
<keyword evidence="8" id="KW-0547">Nucleotide-binding</keyword>
<comment type="similarity">
    <text evidence="8">Belongs to the ubiquitin-conjugating enzyme family.</text>
</comment>
<dbReference type="EMBL" id="KZ825138">
    <property type="protein sequence ID" value="PYI19025.1"/>
    <property type="molecule type" value="Genomic_DNA"/>
</dbReference>